<keyword evidence="2" id="KW-1185">Reference proteome</keyword>
<proteinExistence type="predicted"/>
<accession>A0A4Y2DJ18</accession>
<sequence length="448" mass="50550">MPILRDMGTTVNIASRNGIRPEMLTGEQICVQQMLDKKPICLPLAEVELKGKFGQLKTKAAVVYSETDKGKYLLGNHTSALLRNDRESFLFPKIYALQNRTQKRVAEQEKKTGQLRNAFSKGIKTKEVGKFRNFKVLASYVSTSRNSGVTAKTNETVNQLKTINEKKRLQLSEFSEVQSPATSTCKSINDTKIKSVMKISRRPNNNINIGEISVGKLSLHSNEMIKSNTRRYNDKPFVESMMKISKAKRLVRPNKNNVSVNAIEESHFLQPEVISEVGDEILDTISQVNCQELECKDFSIKSESDINKEFLEDADFGFEPEQENHTAESLATENILRKIDENDFRQVKTLDKSDPLNVEDDFSQSCCCEYKSCDSSTVRNHIFTVEMRIKKDSEDKNAESNESKCVAMDTSETLIIENGVTNDKPDVAVDNFSLSDELHGPQSLLNYG</sequence>
<evidence type="ECO:0000313" key="1">
    <source>
        <dbReference type="EMBL" id="GBM16790.1"/>
    </source>
</evidence>
<dbReference type="Proteomes" id="UP000499080">
    <property type="component" value="Unassembled WGS sequence"/>
</dbReference>
<name>A0A4Y2DJ18_ARAVE</name>
<evidence type="ECO:0000313" key="2">
    <source>
        <dbReference type="Proteomes" id="UP000499080"/>
    </source>
</evidence>
<dbReference type="AlphaFoldDB" id="A0A4Y2DJ18"/>
<gene>
    <name evidence="1" type="ORF">AVEN_9379_1</name>
</gene>
<reference evidence="1 2" key="1">
    <citation type="journal article" date="2019" name="Sci. Rep.">
        <title>Orb-weaving spider Araneus ventricosus genome elucidates the spidroin gene catalogue.</title>
        <authorList>
            <person name="Kono N."/>
            <person name="Nakamura H."/>
            <person name="Ohtoshi R."/>
            <person name="Moran D.A.P."/>
            <person name="Shinohara A."/>
            <person name="Yoshida Y."/>
            <person name="Fujiwara M."/>
            <person name="Mori M."/>
            <person name="Tomita M."/>
            <person name="Arakawa K."/>
        </authorList>
    </citation>
    <scope>NUCLEOTIDE SEQUENCE [LARGE SCALE GENOMIC DNA]</scope>
</reference>
<organism evidence="1 2">
    <name type="scientific">Araneus ventricosus</name>
    <name type="common">Orbweaver spider</name>
    <name type="synonym">Epeira ventricosa</name>
    <dbReference type="NCBI Taxonomy" id="182803"/>
    <lineage>
        <taxon>Eukaryota</taxon>
        <taxon>Metazoa</taxon>
        <taxon>Ecdysozoa</taxon>
        <taxon>Arthropoda</taxon>
        <taxon>Chelicerata</taxon>
        <taxon>Arachnida</taxon>
        <taxon>Araneae</taxon>
        <taxon>Araneomorphae</taxon>
        <taxon>Entelegynae</taxon>
        <taxon>Araneoidea</taxon>
        <taxon>Araneidae</taxon>
        <taxon>Araneus</taxon>
    </lineage>
</organism>
<protein>
    <submittedName>
        <fullName evidence="1">Uncharacterized protein</fullName>
    </submittedName>
</protein>
<dbReference type="EMBL" id="BGPR01000379">
    <property type="protein sequence ID" value="GBM16790.1"/>
    <property type="molecule type" value="Genomic_DNA"/>
</dbReference>
<comment type="caution">
    <text evidence="1">The sequence shown here is derived from an EMBL/GenBank/DDBJ whole genome shotgun (WGS) entry which is preliminary data.</text>
</comment>
<dbReference type="OrthoDB" id="6427445at2759"/>